<evidence type="ECO:0000313" key="1">
    <source>
        <dbReference type="Proteomes" id="UP000515154"/>
    </source>
</evidence>
<protein>
    <submittedName>
        <fullName evidence="2">Uncharacterized protein LOC115227302</fullName>
    </submittedName>
</protein>
<dbReference type="AlphaFoldDB" id="A0A6P7TVT6"/>
<proteinExistence type="predicted"/>
<dbReference type="PANTHER" id="PTHR47027">
    <property type="entry name" value="REVERSE TRANSCRIPTASE DOMAIN-CONTAINING PROTEIN"/>
    <property type="match status" value="1"/>
</dbReference>
<dbReference type="RefSeq" id="XP_029654040.1">
    <property type="nucleotide sequence ID" value="XM_029798180.1"/>
</dbReference>
<dbReference type="Proteomes" id="UP000515154">
    <property type="component" value="Unplaced"/>
</dbReference>
<reference evidence="2" key="1">
    <citation type="submission" date="2025-08" db="UniProtKB">
        <authorList>
            <consortium name="RefSeq"/>
        </authorList>
    </citation>
    <scope>IDENTIFICATION</scope>
</reference>
<evidence type="ECO:0000313" key="2">
    <source>
        <dbReference type="RefSeq" id="XP_029654040.1"/>
    </source>
</evidence>
<accession>A0A6P7TVT6</accession>
<sequence length="257" mass="30386">MTWTLCRTTEKFSNIYNMLPNKFEKWFLTVNTEKTEYISLSRSERRIDESWRRHKRLGTLLGDTEDVTRRKILSNRAFRKLMSLWGTKKKLTGKTKIRIYNSFVLPILTYNCGTWGLTKLENQKLDSFHRSQLRAALNIRYPQKISNDNLYKLCNSEIHSIEILKSRWRLFGHILRMDVATPANIAMETYFMQCGDAFRGRPRTTLPSVLNQDLKIIGRKLETADDLDNLRELEKRRGTWRRLWDSIVVHAAQGKLN</sequence>
<dbReference type="PANTHER" id="PTHR47027:SF20">
    <property type="entry name" value="REVERSE TRANSCRIPTASE-LIKE PROTEIN WITH RNA-DIRECTED DNA POLYMERASE DOMAIN"/>
    <property type="match status" value="1"/>
</dbReference>
<dbReference type="KEGG" id="osn:115227302"/>
<gene>
    <name evidence="2" type="primary">LOC115227302</name>
</gene>
<keyword evidence="1" id="KW-1185">Reference proteome</keyword>
<name>A0A6P7TVT6_9MOLL</name>
<organism evidence="1 2">
    <name type="scientific">Octopus sinensis</name>
    <name type="common">East Asian common octopus</name>
    <dbReference type="NCBI Taxonomy" id="2607531"/>
    <lineage>
        <taxon>Eukaryota</taxon>
        <taxon>Metazoa</taxon>
        <taxon>Spiralia</taxon>
        <taxon>Lophotrochozoa</taxon>
        <taxon>Mollusca</taxon>
        <taxon>Cephalopoda</taxon>
        <taxon>Coleoidea</taxon>
        <taxon>Octopodiformes</taxon>
        <taxon>Octopoda</taxon>
        <taxon>Incirrata</taxon>
        <taxon>Octopodidae</taxon>
        <taxon>Octopus</taxon>
    </lineage>
</organism>